<protein>
    <recommendedName>
        <fullName evidence="2">GYD domain-containing protein</fullName>
    </recommendedName>
</protein>
<reference evidence="1" key="2">
    <citation type="journal article" date="2011" name="Microb. Ecol.">
        <title>Taxonomic and Functional Metagenomic Profiling of the Microbial Community in the Anoxic Sediment of a Sub-saline Shallow Lake (Laguna de Carrizo, Central Spain).</title>
        <authorList>
            <person name="Ferrer M."/>
            <person name="Guazzaroni M.E."/>
            <person name="Richter M."/>
            <person name="Garcia-Salamanca A."/>
            <person name="Yarza P."/>
            <person name="Suarez-Suarez A."/>
            <person name="Solano J."/>
            <person name="Alcaide M."/>
            <person name="van Dillewijn P."/>
            <person name="Molina-Henares M.A."/>
            <person name="Lopez-Cortes N."/>
            <person name="Al-Ramahi Y."/>
            <person name="Guerrero C."/>
            <person name="Acosta A."/>
            <person name="de Eugenio L.I."/>
            <person name="Martinez V."/>
            <person name="Marques S."/>
            <person name="Rojo F."/>
            <person name="Santero E."/>
            <person name="Genilloud O."/>
            <person name="Perez-Perez J."/>
            <person name="Rossello-Mora R."/>
            <person name="Ramos J.L."/>
        </authorList>
    </citation>
    <scope>NUCLEOTIDE SEQUENCE</scope>
</reference>
<dbReference type="Pfam" id="PF08734">
    <property type="entry name" value="GYD"/>
    <property type="match status" value="1"/>
</dbReference>
<name>D9PIA0_9ZZZZ</name>
<dbReference type="AlphaFoldDB" id="D9PIA0"/>
<accession>D9PIA0</accession>
<evidence type="ECO:0000313" key="1">
    <source>
        <dbReference type="EMBL" id="EFK96715.1"/>
    </source>
</evidence>
<sequence length="94" mass="10084">MATFFLFGKYSSGALNGMSADRTEKANKLVQKFGGEIKSIYALLGDKDLVIIAAFPGTEQVIKASLALSKLTGIAFTTSEAIAVEEFDRMISDI</sequence>
<dbReference type="EMBL" id="ADZX01000417">
    <property type="protein sequence ID" value="EFK96715.1"/>
    <property type="molecule type" value="Genomic_DNA"/>
</dbReference>
<organism evidence="1">
    <name type="scientific">sediment metagenome</name>
    <dbReference type="NCBI Taxonomy" id="749907"/>
    <lineage>
        <taxon>unclassified sequences</taxon>
        <taxon>metagenomes</taxon>
        <taxon>ecological metagenomes</taxon>
    </lineage>
</organism>
<evidence type="ECO:0008006" key="2">
    <source>
        <dbReference type="Google" id="ProtNLM"/>
    </source>
</evidence>
<reference evidence="1" key="1">
    <citation type="submission" date="2010-07" db="EMBL/GenBank/DDBJ databases">
        <authorList>
            <consortium name="CONSOLIDER consortium CSD2007-00005"/>
            <person name="Guazzaroni M.-E."/>
            <person name="Richter M."/>
            <person name="Garcia-Salamanca A."/>
            <person name="Yarza P."/>
            <person name="Ferrer M."/>
        </authorList>
    </citation>
    <scope>NUCLEOTIDE SEQUENCE</scope>
</reference>
<comment type="caution">
    <text evidence="1">The sequence shown here is derived from an EMBL/GenBank/DDBJ whole genome shotgun (WGS) entry which is preliminary data.</text>
</comment>
<proteinExistence type="predicted"/>
<dbReference type="InterPro" id="IPR014845">
    <property type="entry name" value="GYD/TTHA1554"/>
</dbReference>
<gene>
    <name evidence="1" type="ORF">LDC_1256</name>
</gene>